<keyword evidence="9" id="KW-1185">Reference proteome</keyword>
<feature type="domain" description="Sushi" evidence="7">
    <location>
        <begin position="261"/>
        <end position="324"/>
    </location>
</feature>
<comment type="caution">
    <text evidence="5">Lacks conserved residue(s) required for the propagation of feature annotation.</text>
</comment>
<gene>
    <name evidence="8" type="ORF">MGAL_10B085129</name>
</gene>
<sequence length="514" mass="57085">MMEPSVILLSVLFIFTAVVTCNQPKCDPRKDNVNRKCQKPCALEACKSKRKDCLCDGDCGLSCINKNMKCEPIGSIQYGEVTVLPYNKFAAIARYQCHEGYEIHGKHQRVRVCQGDGQWSLSPPECRININQSIQAKAECGKPPVVSHAHHDGEIYQTTFDIGSMLQYTCDTGNTGNTNDISRAWCVGAGIWVGPKMTCSSPGCPRPRSIDNGRVKEPFKNSFGNEMEYECNEGYFLTGRRMRTCLANGTWDGQEPSCETVTCQEPPKIVNAVHDGYDESSLYPAGRQVTYECIKGYRQNDGHPRAMCNGDGEWVGLSQFACGPVNCGFPVDIKDGWREGHMFEYQNQVKYNCKQGYKLHGDMILTCEADETWAGLVPECIPVECEHLNLPRYGTIIGSGNAYGTVLSFECMKGFKHVGSVERRCQENGQWSGDAVTCTEVNCGWPKPFYNGYLLGQKTSVGSVIFYSDTSGTGYGGCSVENPKNIAHGMCHEYDVHHSSTWKELTAVKCIWLL</sequence>
<feature type="chain" id="PRO_5033063848" evidence="6">
    <location>
        <begin position="22"/>
        <end position="514"/>
    </location>
</feature>
<keyword evidence="1 5" id="KW-0768">Sushi</keyword>
<feature type="domain" description="Sushi" evidence="7">
    <location>
        <begin position="383"/>
        <end position="440"/>
    </location>
</feature>
<name>A0A8B6G4S5_MYTGA</name>
<evidence type="ECO:0000256" key="1">
    <source>
        <dbReference type="ARBA" id="ARBA00022659"/>
    </source>
</evidence>
<dbReference type="EMBL" id="UYJE01007857">
    <property type="protein sequence ID" value="VDI58588.1"/>
    <property type="molecule type" value="Genomic_DNA"/>
</dbReference>
<feature type="domain" description="Sushi" evidence="7">
    <location>
        <begin position="325"/>
        <end position="382"/>
    </location>
</feature>
<feature type="domain" description="Sushi" evidence="7">
    <location>
        <begin position="138"/>
        <end position="201"/>
    </location>
</feature>
<evidence type="ECO:0000313" key="9">
    <source>
        <dbReference type="Proteomes" id="UP000596742"/>
    </source>
</evidence>
<accession>A0A8B6G4S5</accession>
<evidence type="ECO:0000313" key="8">
    <source>
        <dbReference type="EMBL" id="VDI58588.1"/>
    </source>
</evidence>
<dbReference type="Gene3D" id="2.10.70.10">
    <property type="entry name" value="Complement Module, domain 1"/>
    <property type="match status" value="6"/>
</dbReference>
<feature type="disulfide bond" evidence="5">
    <location>
        <begin position="70"/>
        <end position="113"/>
    </location>
</feature>
<evidence type="ECO:0000256" key="6">
    <source>
        <dbReference type="SAM" id="SignalP"/>
    </source>
</evidence>
<keyword evidence="4" id="KW-0325">Glycoprotein</keyword>
<dbReference type="AlphaFoldDB" id="A0A8B6G4S5"/>
<dbReference type="OrthoDB" id="9991441at2759"/>
<dbReference type="PROSITE" id="PS50923">
    <property type="entry name" value="SUSHI"/>
    <property type="match status" value="6"/>
</dbReference>
<evidence type="ECO:0000256" key="4">
    <source>
        <dbReference type="ARBA" id="ARBA00023180"/>
    </source>
</evidence>
<protein>
    <submittedName>
        <fullName evidence="8">CUB and sushi domain-containing protein</fullName>
    </submittedName>
</protein>
<keyword evidence="6" id="KW-0732">Signal</keyword>
<dbReference type="InterPro" id="IPR000436">
    <property type="entry name" value="Sushi_SCR_CCP_dom"/>
</dbReference>
<dbReference type="SUPFAM" id="SSF57535">
    <property type="entry name" value="Complement control module/SCR domain"/>
    <property type="match status" value="6"/>
</dbReference>
<organism evidence="8 9">
    <name type="scientific">Mytilus galloprovincialis</name>
    <name type="common">Mediterranean mussel</name>
    <dbReference type="NCBI Taxonomy" id="29158"/>
    <lineage>
        <taxon>Eukaryota</taxon>
        <taxon>Metazoa</taxon>
        <taxon>Spiralia</taxon>
        <taxon>Lophotrochozoa</taxon>
        <taxon>Mollusca</taxon>
        <taxon>Bivalvia</taxon>
        <taxon>Autobranchia</taxon>
        <taxon>Pteriomorphia</taxon>
        <taxon>Mytilida</taxon>
        <taxon>Mytiloidea</taxon>
        <taxon>Mytilidae</taxon>
        <taxon>Mytilinae</taxon>
        <taxon>Mytilus</taxon>
    </lineage>
</organism>
<dbReference type="CDD" id="cd00033">
    <property type="entry name" value="CCP"/>
    <property type="match status" value="6"/>
</dbReference>
<feature type="disulfide bond" evidence="5">
    <location>
        <begin position="231"/>
        <end position="258"/>
    </location>
</feature>
<feature type="disulfide bond" evidence="5">
    <location>
        <begin position="353"/>
        <end position="380"/>
    </location>
</feature>
<keyword evidence="3 5" id="KW-1015">Disulfide bond</keyword>
<dbReference type="Proteomes" id="UP000596742">
    <property type="component" value="Unassembled WGS sequence"/>
</dbReference>
<feature type="domain" description="Sushi" evidence="7">
    <location>
        <begin position="68"/>
        <end position="128"/>
    </location>
</feature>
<evidence type="ECO:0000256" key="5">
    <source>
        <dbReference type="PROSITE-ProRule" id="PRU00302"/>
    </source>
</evidence>
<reference evidence="8" key="1">
    <citation type="submission" date="2018-11" db="EMBL/GenBank/DDBJ databases">
        <authorList>
            <person name="Alioto T."/>
            <person name="Alioto T."/>
        </authorList>
    </citation>
    <scope>NUCLEOTIDE SEQUENCE</scope>
</reference>
<comment type="caution">
    <text evidence="8">The sequence shown here is derived from an EMBL/GenBank/DDBJ whole genome shotgun (WGS) entry which is preliminary data.</text>
</comment>
<dbReference type="PANTHER" id="PTHR19325">
    <property type="entry name" value="COMPLEMENT COMPONENT-RELATED SUSHI DOMAIN-CONTAINING"/>
    <property type="match status" value="1"/>
</dbReference>
<dbReference type="InterPro" id="IPR035976">
    <property type="entry name" value="Sushi/SCR/CCP_sf"/>
</dbReference>
<dbReference type="SMART" id="SM00032">
    <property type="entry name" value="CCP"/>
    <property type="match status" value="6"/>
</dbReference>
<evidence type="ECO:0000259" key="7">
    <source>
        <dbReference type="PROSITE" id="PS50923"/>
    </source>
</evidence>
<evidence type="ECO:0000256" key="3">
    <source>
        <dbReference type="ARBA" id="ARBA00023157"/>
    </source>
</evidence>
<evidence type="ECO:0000256" key="2">
    <source>
        <dbReference type="ARBA" id="ARBA00022737"/>
    </source>
</evidence>
<dbReference type="InterPro" id="IPR050350">
    <property type="entry name" value="Compl-Cell_Adhes-Reg"/>
</dbReference>
<feature type="signal peptide" evidence="6">
    <location>
        <begin position="1"/>
        <end position="21"/>
    </location>
</feature>
<feature type="domain" description="Sushi" evidence="7">
    <location>
        <begin position="202"/>
        <end position="260"/>
    </location>
</feature>
<proteinExistence type="predicted"/>
<feature type="disulfide bond" evidence="5">
    <location>
        <begin position="411"/>
        <end position="438"/>
    </location>
</feature>
<dbReference type="Pfam" id="PF00084">
    <property type="entry name" value="Sushi"/>
    <property type="match status" value="5"/>
</dbReference>
<dbReference type="PANTHER" id="PTHR19325:SF575">
    <property type="entry name" value="LOCOMOTION-RELATED PROTEIN HIKARU GENKI"/>
    <property type="match status" value="1"/>
</dbReference>
<keyword evidence="2" id="KW-0677">Repeat</keyword>